<accession>A0ABS6JTY3</accession>
<gene>
    <name evidence="3" type="ORF">KS407_11440</name>
</gene>
<organism evidence="3 4">
    <name type="scientific">Evansella alkalicola</name>
    <dbReference type="NCBI Taxonomy" id="745819"/>
    <lineage>
        <taxon>Bacteria</taxon>
        <taxon>Bacillati</taxon>
        <taxon>Bacillota</taxon>
        <taxon>Bacilli</taxon>
        <taxon>Bacillales</taxon>
        <taxon>Bacillaceae</taxon>
        <taxon>Evansella</taxon>
    </lineage>
</organism>
<evidence type="ECO:0000313" key="3">
    <source>
        <dbReference type="EMBL" id="MBU9722048.1"/>
    </source>
</evidence>
<name>A0ABS6JTY3_9BACI</name>
<keyword evidence="4" id="KW-1185">Reference proteome</keyword>
<dbReference type="InterPro" id="IPR024981">
    <property type="entry name" value="DUF3887"/>
</dbReference>
<dbReference type="Proteomes" id="UP000790580">
    <property type="component" value="Unassembled WGS sequence"/>
</dbReference>
<feature type="chain" id="PRO_5047016306" evidence="1">
    <location>
        <begin position="22"/>
        <end position="130"/>
    </location>
</feature>
<comment type="caution">
    <text evidence="3">The sequence shown here is derived from an EMBL/GenBank/DDBJ whole genome shotgun (WGS) entry which is preliminary data.</text>
</comment>
<evidence type="ECO:0000259" key="2">
    <source>
        <dbReference type="Pfam" id="PF13026"/>
    </source>
</evidence>
<sequence>MKKLFFLVILIVLMLVFTACNDENNENNENNDGHRETAGEFLQLVTSEEFDEAVSYFDETMSDGLSSAELSEIWDLLLIQAGAFIDYEYNRTEEIDDLKRVVYTGLFEATEVTFLVVVDEDQKVAGFFIQ</sequence>
<evidence type="ECO:0000313" key="4">
    <source>
        <dbReference type="Proteomes" id="UP000790580"/>
    </source>
</evidence>
<dbReference type="RefSeq" id="WP_088075265.1">
    <property type="nucleotide sequence ID" value="NZ_JAHQCR010000047.1"/>
</dbReference>
<feature type="domain" description="DUF3887" evidence="2">
    <location>
        <begin position="38"/>
        <end position="127"/>
    </location>
</feature>
<dbReference type="PROSITE" id="PS51257">
    <property type="entry name" value="PROKAR_LIPOPROTEIN"/>
    <property type="match status" value="1"/>
</dbReference>
<proteinExistence type="predicted"/>
<feature type="signal peptide" evidence="1">
    <location>
        <begin position="1"/>
        <end position="21"/>
    </location>
</feature>
<evidence type="ECO:0000256" key="1">
    <source>
        <dbReference type="SAM" id="SignalP"/>
    </source>
</evidence>
<dbReference type="Pfam" id="PF13026">
    <property type="entry name" value="DUF3887"/>
    <property type="match status" value="1"/>
</dbReference>
<dbReference type="Gene3D" id="3.10.450.590">
    <property type="match status" value="1"/>
</dbReference>
<keyword evidence="1" id="KW-0732">Signal</keyword>
<dbReference type="EMBL" id="JAHQCR010000047">
    <property type="protein sequence ID" value="MBU9722048.1"/>
    <property type="molecule type" value="Genomic_DNA"/>
</dbReference>
<protein>
    <submittedName>
        <fullName evidence="3">DUF3887 domain-containing protein</fullName>
    </submittedName>
</protein>
<reference evidence="3 4" key="1">
    <citation type="submission" date="2021-06" db="EMBL/GenBank/DDBJ databases">
        <title>Bacillus sp. RD4P76, an endophyte from a halophyte.</title>
        <authorList>
            <person name="Sun J.-Q."/>
        </authorList>
    </citation>
    <scope>NUCLEOTIDE SEQUENCE [LARGE SCALE GENOMIC DNA]</scope>
    <source>
        <strain evidence="3 4">JCM 17098</strain>
    </source>
</reference>